<feature type="non-terminal residue" evidence="1">
    <location>
        <position position="1"/>
    </location>
</feature>
<gene>
    <name evidence="1" type="ORF">RFULGI_LOCUS14217</name>
</gene>
<organism evidence="1 2">
    <name type="scientific">Racocetra fulgida</name>
    <dbReference type="NCBI Taxonomy" id="60492"/>
    <lineage>
        <taxon>Eukaryota</taxon>
        <taxon>Fungi</taxon>
        <taxon>Fungi incertae sedis</taxon>
        <taxon>Mucoromycota</taxon>
        <taxon>Glomeromycotina</taxon>
        <taxon>Glomeromycetes</taxon>
        <taxon>Diversisporales</taxon>
        <taxon>Gigasporaceae</taxon>
        <taxon>Racocetra</taxon>
    </lineage>
</organism>
<proteinExistence type="predicted"/>
<dbReference type="OrthoDB" id="10513992at2759"/>
<dbReference type="EMBL" id="CAJVPZ010040514">
    <property type="protein sequence ID" value="CAG8759773.1"/>
    <property type="molecule type" value="Genomic_DNA"/>
</dbReference>
<feature type="non-terminal residue" evidence="1">
    <location>
        <position position="158"/>
    </location>
</feature>
<reference evidence="1" key="1">
    <citation type="submission" date="2021-06" db="EMBL/GenBank/DDBJ databases">
        <authorList>
            <person name="Kallberg Y."/>
            <person name="Tangrot J."/>
            <person name="Rosling A."/>
        </authorList>
    </citation>
    <scope>NUCLEOTIDE SEQUENCE</scope>
    <source>
        <strain evidence="1">IN212</strain>
    </source>
</reference>
<dbReference type="AlphaFoldDB" id="A0A9N9J1S8"/>
<dbReference type="Proteomes" id="UP000789396">
    <property type="component" value="Unassembled WGS sequence"/>
</dbReference>
<comment type="caution">
    <text evidence="1">The sequence shown here is derived from an EMBL/GenBank/DDBJ whole genome shotgun (WGS) entry which is preliminary data.</text>
</comment>
<evidence type="ECO:0000313" key="1">
    <source>
        <dbReference type="EMBL" id="CAG8759773.1"/>
    </source>
</evidence>
<accession>A0A9N9J1S8</accession>
<name>A0A9N9J1S8_9GLOM</name>
<keyword evidence="2" id="KW-1185">Reference proteome</keyword>
<evidence type="ECO:0000313" key="2">
    <source>
        <dbReference type="Proteomes" id="UP000789396"/>
    </source>
</evidence>
<sequence>SQSNELYKKLYLIFTYGFYNQISHAIKQYIKLGYKLESGNDIKAAISNIAGTRVANIMLNRDFVDDDNIRSIYARALPGIRNWKVWSSTQIEKIAKKRKLEKLNPIYTSHSYSCKAWMTPIVGRQGINNIAKFIFICERSFNIALLEMLPVACKNENL</sequence>
<protein>
    <submittedName>
        <fullName evidence="1">4199_t:CDS:1</fullName>
    </submittedName>
</protein>